<comment type="caution">
    <text evidence="1">The sequence shown here is derived from an EMBL/GenBank/DDBJ whole genome shotgun (WGS) entry which is preliminary data.</text>
</comment>
<evidence type="ECO:0000313" key="2">
    <source>
        <dbReference type="Proteomes" id="UP001305647"/>
    </source>
</evidence>
<protein>
    <submittedName>
        <fullName evidence="1">Uncharacterized protein</fullName>
    </submittedName>
</protein>
<reference evidence="1" key="1">
    <citation type="journal article" date="2023" name="Mol. Phylogenet. Evol.">
        <title>Genome-scale phylogeny and comparative genomics of the fungal order Sordariales.</title>
        <authorList>
            <person name="Hensen N."/>
            <person name="Bonometti L."/>
            <person name="Westerberg I."/>
            <person name="Brannstrom I.O."/>
            <person name="Guillou S."/>
            <person name="Cros-Aarteil S."/>
            <person name="Calhoun S."/>
            <person name="Haridas S."/>
            <person name="Kuo A."/>
            <person name="Mondo S."/>
            <person name="Pangilinan J."/>
            <person name="Riley R."/>
            <person name="LaButti K."/>
            <person name="Andreopoulos B."/>
            <person name="Lipzen A."/>
            <person name="Chen C."/>
            <person name="Yan M."/>
            <person name="Daum C."/>
            <person name="Ng V."/>
            <person name="Clum A."/>
            <person name="Steindorff A."/>
            <person name="Ohm R.A."/>
            <person name="Martin F."/>
            <person name="Silar P."/>
            <person name="Natvig D.O."/>
            <person name="Lalanne C."/>
            <person name="Gautier V."/>
            <person name="Ament-Velasquez S.L."/>
            <person name="Kruys A."/>
            <person name="Hutchinson M.I."/>
            <person name="Powell A.J."/>
            <person name="Barry K."/>
            <person name="Miller A.N."/>
            <person name="Grigoriev I.V."/>
            <person name="Debuchy R."/>
            <person name="Gladieux P."/>
            <person name="Hiltunen Thoren M."/>
            <person name="Johannesson H."/>
        </authorList>
    </citation>
    <scope>NUCLEOTIDE SEQUENCE</scope>
    <source>
        <strain evidence="1">CBS 757.83</strain>
    </source>
</reference>
<keyword evidence="2" id="KW-1185">Reference proteome</keyword>
<gene>
    <name evidence="1" type="ORF">N658DRAFT_509939</name>
</gene>
<accession>A0AAN6SY11</accession>
<organism evidence="1 2">
    <name type="scientific">Parathielavia hyrcaniae</name>
    <dbReference type="NCBI Taxonomy" id="113614"/>
    <lineage>
        <taxon>Eukaryota</taxon>
        <taxon>Fungi</taxon>
        <taxon>Dikarya</taxon>
        <taxon>Ascomycota</taxon>
        <taxon>Pezizomycotina</taxon>
        <taxon>Sordariomycetes</taxon>
        <taxon>Sordariomycetidae</taxon>
        <taxon>Sordariales</taxon>
        <taxon>Chaetomiaceae</taxon>
        <taxon>Parathielavia</taxon>
    </lineage>
</organism>
<sequence length="111" mass="13905">MCYYDQQLWPCGWWRWGQFRQQCEREHRVGETCGLKLIFQTYVQRGLCQKCDQMVKKQRRVRKMRDDVERWRREGNRRATIEKTRRDMAELAGQIDRMWREHETRKNSTNY</sequence>
<dbReference type="EMBL" id="MU863664">
    <property type="protein sequence ID" value="KAK4098020.1"/>
    <property type="molecule type" value="Genomic_DNA"/>
</dbReference>
<reference evidence="1" key="2">
    <citation type="submission" date="2023-05" db="EMBL/GenBank/DDBJ databases">
        <authorList>
            <consortium name="Lawrence Berkeley National Laboratory"/>
            <person name="Steindorff A."/>
            <person name="Hensen N."/>
            <person name="Bonometti L."/>
            <person name="Westerberg I."/>
            <person name="Brannstrom I.O."/>
            <person name="Guillou S."/>
            <person name="Cros-Aarteil S."/>
            <person name="Calhoun S."/>
            <person name="Haridas S."/>
            <person name="Kuo A."/>
            <person name="Mondo S."/>
            <person name="Pangilinan J."/>
            <person name="Riley R."/>
            <person name="Labutti K."/>
            <person name="Andreopoulos B."/>
            <person name="Lipzen A."/>
            <person name="Chen C."/>
            <person name="Yanf M."/>
            <person name="Daum C."/>
            <person name="Ng V."/>
            <person name="Clum A."/>
            <person name="Ohm R."/>
            <person name="Martin F."/>
            <person name="Silar P."/>
            <person name="Natvig D."/>
            <person name="Lalanne C."/>
            <person name="Gautier V."/>
            <person name="Ament-Velasquez S.L."/>
            <person name="Kruys A."/>
            <person name="Hutchinson M.I."/>
            <person name="Powell A.J."/>
            <person name="Barry K."/>
            <person name="Miller A.N."/>
            <person name="Grigoriev I.V."/>
            <person name="Debuchy R."/>
            <person name="Gladieux P."/>
            <person name="Thoren M.H."/>
            <person name="Johannesson H."/>
        </authorList>
    </citation>
    <scope>NUCLEOTIDE SEQUENCE</scope>
    <source>
        <strain evidence="1">CBS 757.83</strain>
    </source>
</reference>
<name>A0AAN6SY11_9PEZI</name>
<evidence type="ECO:0000313" key="1">
    <source>
        <dbReference type="EMBL" id="KAK4098020.1"/>
    </source>
</evidence>
<proteinExistence type="predicted"/>
<dbReference type="AlphaFoldDB" id="A0AAN6SY11"/>
<dbReference type="Proteomes" id="UP001305647">
    <property type="component" value="Unassembled WGS sequence"/>
</dbReference>